<feature type="non-terminal residue" evidence="1">
    <location>
        <position position="50"/>
    </location>
</feature>
<reference evidence="1" key="1">
    <citation type="submission" date="2020-02" db="EMBL/GenBank/DDBJ databases">
        <authorList>
            <person name="Meier V. D."/>
        </authorList>
    </citation>
    <scope>NUCLEOTIDE SEQUENCE</scope>
    <source>
        <strain evidence="1">AVDCRST_MAG86</strain>
    </source>
</reference>
<proteinExistence type="predicted"/>
<name>A0A6J4VUA5_9DEIN</name>
<sequence length="50" mass="5673">AVRRPQPNADFRHRHVLSFERDAEGWRQVTRRPTAACSSGSGAATRYFSL</sequence>
<dbReference type="EMBL" id="CADCWP010000356">
    <property type="protein sequence ID" value="CAA9588168.1"/>
    <property type="molecule type" value="Genomic_DNA"/>
</dbReference>
<accession>A0A6J4VUA5</accession>
<feature type="non-terminal residue" evidence="1">
    <location>
        <position position="1"/>
    </location>
</feature>
<evidence type="ECO:0000313" key="1">
    <source>
        <dbReference type="EMBL" id="CAA9588168.1"/>
    </source>
</evidence>
<dbReference type="AlphaFoldDB" id="A0A6J4VUA5"/>
<gene>
    <name evidence="1" type="ORF">AVDCRST_MAG86-4019</name>
</gene>
<organism evidence="1">
    <name type="scientific">uncultured Truepera sp</name>
    <dbReference type="NCBI Taxonomy" id="543023"/>
    <lineage>
        <taxon>Bacteria</taxon>
        <taxon>Thermotogati</taxon>
        <taxon>Deinococcota</taxon>
        <taxon>Deinococci</taxon>
        <taxon>Trueperales</taxon>
        <taxon>Trueperaceae</taxon>
        <taxon>Truepera</taxon>
        <taxon>environmental samples</taxon>
    </lineage>
</organism>
<protein>
    <submittedName>
        <fullName evidence="1">Uncharacterized protein</fullName>
    </submittedName>
</protein>